<feature type="compositionally biased region" description="Polar residues" evidence="5">
    <location>
        <begin position="1"/>
        <end position="10"/>
    </location>
</feature>
<evidence type="ECO:0000256" key="2">
    <source>
        <dbReference type="ARBA" id="ARBA00022692"/>
    </source>
</evidence>
<keyword evidence="3 6" id="KW-1133">Transmembrane helix</keyword>
<dbReference type="PROSITE" id="PS50850">
    <property type="entry name" value="MFS"/>
    <property type="match status" value="1"/>
</dbReference>
<evidence type="ECO:0000256" key="4">
    <source>
        <dbReference type="ARBA" id="ARBA00023136"/>
    </source>
</evidence>
<dbReference type="OrthoDB" id="5215911at2759"/>
<evidence type="ECO:0000256" key="1">
    <source>
        <dbReference type="ARBA" id="ARBA00004141"/>
    </source>
</evidence>
<dbReference type="HOGENOM" id="CLU_008455_13_7_1"/>
<dbReference type="Proteomes" id="UP000053617">
    <property type="component" value="Unassembled WGS sequence"/>
</dbReference>
<dbReference type="Gene3D" id="1.20.1720.10">
    <property type="entry name" value="Multidrug resistance protein D"/>
    <property type="match status" value="1"/>
</dbReference>
<evidence type="ECO:0000313" key="9">
    <source>
        <dbReference type="Proteomes" id="UP000053617"/>
    </source>
</evidence>
<feature type="transmembrane region" description="Helical" evidence="6">
    <location>
        <begin position="224"/>
        <end position="245"/>
    </location>
</feature>
<dbReference type="VEuPathDB" id="FungiDB:Z518_00142"/>
<name>A0A0D2ISV9_9EURO</name>
<dbReference type="InterPro" id="IPR036259">
    <property type="entry name" value="MFS_trans_sf"/>
</dbReference>
<keyword evidence="9" id="KW-1185">Reference proteome</keyword>
<reference evidence="8 9" key="1">
    <citation type="submission" date="2015-01" db="EMBL/GenBank/DDBJ databases">
        <title>The Genome Sequence of Rhinocladiella mackenzie CBS 650.93.</title>
        <authorList>
            <consortium name="The Broad Institute Genomics Platform"/>
            <person name="Cuomo C."/>
            <person name="de Hoog S."/>
            <person name="Gorbushina A."/>
            <person name="Stielow B."/>
            <person name="Teixiera M."/>
            <person name="Abouelleil A."/>
            <person name="Chapman S.B."/>
            <person name="Priest M."/>
            <person name="Young S.K."/>
            <person name="Wortman J."/>
            <person name="Nusbaum C."/>
            <person name="Birren B."/>
        </authorList>
    </citation>
    <scope>NUCLEOTIDE SEQUENCE [LARGE SCALE GENOMIC DNA]</scope>
    <source>
        <strain evidence="8 9">CBS 650.93</strain>
    </source>
</reference>
<organism evidence="8 9">
    <name type="scientific">Rhinocladiella mackenziei CBS 650.93</name>
    <dbReference type="NCBI Taxonomy" id="1442369"/>
    <lineage>
        <taxon>Eukaryota</taxon>
        <taxon>Fungi</taxon>
        <taxon>Dikarya</taxon>
        <taxon>Ascomycota</taxon>
        <taxon>Pezizomycotina</taxon>
        <taxon>Eurotiomycetes</taxon>
        <taxon>Chaetothyriomycetidae</taxon>
        <taxon>Chaetothyriales</taxon>
        <taxon>Herpotrichiellaceae</taxon>
        <taxon>Rhinocladiella</taxon>
    </lineage>
</organism>
<protein>
    <recommendedName>
        <fullName evidence="7">Major facilitator superfamily (MFS) profile domain-containing protein</fullName>
    </recommendedName>
</protein>
<dbReference type="GeneID" id="25288213"/>
<feature type="transmembrane region" description="Helical" evidence="6">
    <location>
        <begin position="70"/>
        <end position="97"/>
    </location>
</feature>
<keyword evidence="4 6" id="KW-0472">Membrane</keyword>
<dbReference type="Pfam" id="PF07690">
    <property type="entry name" value="MFS_1"/>
    <property type="match status" value="1"/>
</dbReference>
<feature type="transmembrane region" description="Helical" evidence="6">
    <location>
        <begin position="137"/>
        <end position="154"/>
    </location>
</feature>
<evidence type="ECO:0000256" key="6">
    <source>
        <dbReference type="SAM" id="Phobius"/>
    </source>
</evidence>
<keyword evidence="2 6" id="KW-0812">Transmembrane</keyword>
<dbReference type="SUPFAM" id="SSF103473">
    <property type="entry name" value="MFS general substrate transporter"/>
    <property type="match status" value="1"/>
</dbReference>
<evidence type="ECO:0000259" key="7">
    <source>
        <dbReference type="PROSITE" id="PS50850"/>
    </source>
</evidence>
<evidence type="ECO:0000256" key="3">
    <source>
        <dbReference type="ARBA" id="ARBA00022989"/>
    </source>
</evidence>
<feature type="domain" description="Major facilitator superfamily (MFS) profile" evidence="7">
    <location>
        <begin position="71"/>
        <end position="364"/>
    </location>
</feature>
<feature type="compositionally biased region" description="Basic and acidic residues" evidence="5">
    <location>
        <begin position="11"/>
        <end position="22"/>
    </location>
</feature>
<dbReference type="InterPro" id="IPR020846">
    <property type="entry name" value="MFS_dom"/>
</dbReference>
<dbReference type="RefSeq" id="XP_013276200.1">
    <property type="nucleotide sequence ID" value="XM_013420746.1"/>
</dbReference>
<dbReference type="PANTHER" id="PTHR23502">
    <property type="entry name" value="MAJOR FACILITATOR SUPERFAMILY"/>
    <property type="match status" value="1"/>
</dbReference>
<feature type="transmembrane region" description="Helical" evidence="6">
    <location>
        <begin position="196"/>
        <end position="218"/>
    </location>
</feature>
<feature type="transmembrane region" description="Helical" evidence="6">
    <location>
        <begin position="109"/>
        <end position="130"/>
    </location>
</feature>
<sequence length="364" mass="40618">MESKMGSQTAIHHEQEFHEKSHPHPAHGIVDAAHLFQEDSSGRVTGRLLIPRPTEDPKDPLTWSLWRKHLALATICFFVFLSNYITASITPILVHIIQDFEVSLTKASYLITFNILFLGIGNLFWIPLSLKIGKRPVLLLSSAIFFASSIWAAVAQSWGSLFGARIIQGFGASSSEALGPSVVADLYFLHERGTKVGVYTFMIAGGSALGGTFAGLVADANPDWRWVFWMNTILTGVCFLNTVLFQAETNFQRPGEFETGEGLESSRLASIRARANPSWFKSLKITSWYDRETSIWWLWWRPFLMLQYPAVVWGSITYGVTLGWVVLQQTANASAFPELYGFSELAVGNINLAVSPWCLIDFLC</sequence>
<evidence type="ECO:0000256" key="5">
    <source>
        <dbReference type="SAM" id="MobiDB-lite"/>
    </source>
</evidence>
<dbReference type="AlphaFoldDB" id="A0A0D2ISV9"/>
<accession>A0A0D2ISV9</accession>
<dbReference type="PANTHER" id="PTHR23502:SF181">
    <property type="entry name" value="MAJOR FACILITATOR SUPERFAMILY (MFS) PROFILE DOMAIN-CONTAINING PROTEIN"/>
    <property type="match status" value="1"/>
</dbReference>
<proteinExistence type="predicted"/>
<evidence type="ECO:0000313" key="8">
    <source>
        <dbReference type="EMBL" id="KIX09064.1"/>
    </source>
</evidence>
<dbReference type="EMBL" id="KN847475">
    <property type="protein sequence ID" value="KIX09064.1"/>
    <property type="molecule type" value="Genomic_DNA"/>
</dbReference>
<dbReference type="InterPro" id="IPR011701">
    <property type="entry name" value="MFS"/>
</dbReference>
<feature type="region of interest" description="Disordered" evidence="5">
    <location>
        <begin position="1"/>
        <end position="23"/>
    </location>
</feature>
<comment type="subcellular location">
    <subcellularLocation>
        <location evidence="1">Membrane</location>
        <topology evidence="1">Multi-pass membrane protein</topology>
    </subcellularLocation>
</comment>
<dbReference type="GO" id="GO:0005886">
    <property type="term" value="C:plasma membrane"/>
    <property type="evidence" value="ECO:0007669"/>
    <property type="project" value="TreeGrafter"/>
</dbReference>
<dbReference type="GO" id="GO:0022857">
    <property type="term" value="F:transmembrane transporter activity"/>
    <property type="evidence" value="ECO:0007669"/>
    <property type="project" value="InterPro"/>
</dbReference>
<gene>
    <name evidence="8" type="ORF">Z518_00142</name>
</gene>